<evidence type="ECO:0000256" key="1">
    <source>
        <dbReference type="SAM" id="Coils"/>
    </source>
</evidence>
<keyword evidence="2" id="KW-0449">Lipoprotein</keyword>
<dbReference type="EMBL" id="CP096246">
    <property type="protein sequence ID" value="WFG96042.1"/>
    <property type="molecule type" value="Genomic_DNA"/>
</dbReference>
<keyword evidence="1" id="KW-0175">Coiled coil</keyword>
<feature type="coiled-coil region" evidence="1">
    <location>
        <begin position="33"/>
        <end position="60"/>
    </location>
</feature>
<proteinExistence type="predicted"/>
<reference evidence="2 3" key="1">
    <citation type="submission" date="2022-04" db="EMBL/GenBank/DDBJ databases">
        <title>Whole genome of Spiroplasma citri.</title>
        <authorList>
            <person name="Khanchezar A."/>
            <person name="Izadpanah K."/>
            <person name="Taghavi M."/>
            <person name="Ghorbani A."/>
            <person name="Beven L."/>
        </authorList>
    </citation>
    <scope>NUCLEOTIDE SEQUENCE [LARGE SCALE GENOMIC DNA]</scope>
    <source>
        <strain evidence="2 3">D4</strain>
    </source>
</reference>
<dbReference type="NCBIfam" id="NF038029">
    <property type="entry name" value="LP_plasma"/>
    <property type="match status" value="1"/>
</dbReference>
<dbReference type="InterPro" id="IPR054816">
    <property type="entry name" value="Lipoprotein_mollicutes-type_CS"/>
</dbReference>
<gene>
    <name evidence="2" type="ORF">M0C40_08055</name>
</gene>
<dbReference type="Proteomes" id="UP001214629">
    <property type="component" value="Chromosome"/>
</dbReference>
<evidence type="ECO:0000313" key="2">
    <source>
        <dbReference type="EMBL" id="WFG96042.1"/>
    </source>
</evidence>
<dbReference type="RefSeq" id="WP_277938451.1">
    <property type="nucleotide sequence ID" value="NZ_CP096246.1"/>
</dbReference>
<evidence type="ECO:0000313" key="3">
    <source>
        <dbReference type="Proteomes" id="UP001214629"/>
    </source>
</evidence>
<dbReference type="AlphaFoldDB" id="A0AAX3SY36"/>
<organism evidence="2 3">
    <name type="scientific">Spiroplasma citri</name>
    <dbReference type="NCBI Taxonomy" id="2133"/>
    <lineage>
        <taxon>Bacteria</taxon>
        <taxon>Bacillati</taxon>
        <taxon>Mycoplasmatota</taxon>
        <taxon>Mollicutes</taxon>
        <taxon>Entomoplasmatales</taxon>
        <taxon>Spiroplasmataceae</taxon>
        <taxon>Spiroplasma</taxon>
    </lineage>
</organism>
<protein>
    <submittedName>
        <fullName evidence="2">Lipoprotein</fullName>
    </submittedName>
</protein>
<sequence>MKRLLSILSLVGLITTGTTNLIYCGKPVVNNTEPNLKDENQKLKDENQKLKDENQKLKWKIDKNILFINSINPPIIINANKPTAVKQYELFLSLKSKVLESIKTIDESLTENDFIIAFKDYFNHFQPREIDLTISKKITIIISGKNRAHGEKEFDVVLPAAIPKV</sequence>
<accession>A0AAX3SY36</accession>
<keyword evidence="3" id="KW-1185">Reference proteome</keyword>
<name>A0AAX3SY36_SPICI</name>